<reference evidence="3 4" key="1">
    <citation type="journal article" date="2021" name="J. Hered.">
        <title>A chromosome-level genome assembly of the parasitoid wasp, Cotesia glomerata (Hymenoptera: Braconidae).</title>
        <authorList>
            <person name="Pinto B.J."/>
            <person name="Weis J.J."/>
            <person name="Gamble T."/>
            <person name="Ode P.J."/>
            <person name="Paul R."/>
            <person name="Zaspel J.M."/>
        </authorList>
    </citation>
    <scope>NUCLEOTIDE SEQUENCE [LARGE SCALE GENOMIC DNA]</scope>
    <source>
        <strain evidence="3">CgM1</strain>
    </source>
</reference>
<evidence type="ECO:0000256" key="2">
    <source>
        <dbReference type="SAM" id="Phobius"/>
    </source>
</evidence>
<evidence type="ECO:0000313" key="4">
    <source>
        <dbReference type="Proteomes" id="UP000826195"/>
    </source>
</evidence>
<protein>
    <submittedName>
        <fullName evidence="3">Uncharacterized protein</fullName>
    </submittedName>
</protein>
<sequence>FWELRVSENELTYTHECIHHAYTPRLARSFESHKSLWCVRIDRVPESLFQSGILILAIVSLFFSLYPKARRHGNGSHNPRQYCTTTTSTASTVKPEKEKEKEKEPTELRAESATTTT</sequence>
<keyword evidence="4" id="KW-1185">Reference proteome</keyword>
<feature type="non-terminal residue" evidence="3">
    <location>
        <position position="1"/>
    </location>
</feature>
<keyword evidence="2" id="KW-0472">Membrane</keyword>
<feature type="transmembrane region" description="Helical" evidence="2">
    <location>
        <begin position="47"/>
        <end position="66"/>
    </location>
</feature>
<keyword evidence="2" id="KW-1133">Transmembrane helix</keyword>
<organism evidence="3 4">
    <name type="scientific">Cotesia glomerata</name>
    <name type="common">Lepidopteran parasitic wasp</name>
    <name type="synonym">Apanteles glomeratus</name>
    <dbReference type="NCBI Taxonomy" id="32391"/>
    <lineage>
        <taxon>Eukaryota</taxon>
        <taxon>Metazoa</taxon>
        <taxon>Ecdysozoa</taxon>
        <taxon>Arthropoda</taxon>
        <taxon>Hexapoda</taxon>
        <taxon>Insecta</taxon>
        <taxon>Pterygota</taxon>
        <taxon>Neoptera</taxon>
        <taxon>Endopterygota</taxon>
        <taxon>Hymenoptera</taxon>
        <taxon>Apocrita</taxon>
        <taxon>Ichneumonoidea</taxon>
        <taxon>Braconidae</taxon>
        <taxon>Microgastrinae</taxon>
        <taxon>Cotesia</taxon>
    </lineage>
</organism>
<dbReference type="EMBL" id="JAHXZJ010002609">
    <property type="protein sequence ID" value="KAH0540749.1"/>
    <property type="molecule type" value="Genomic_DNA"/>
</dbReference>
<feature type="region of interest" description="Disordered" evidence="1">
    <location>
        <begin position="71"/>
        <end position="117"/>
    </location>
</feature>
<evidence type="ECO:0000256" key="1">
    <source>
        <dbReference type="SAM" id="MobiDB-lite"/>
    </source>
</evidence>
<keyword evidence="2" id="KW-0812">Transmembrane</keyword>
<accession>A0AAV7I447</accession>
<dbReference type="AlphaFoldDB" id="A0AAV7I447"/>
<name>A0AAV7I447_COTGL</name>
<evidence type="ECO:0000313" key="3">
    <source>
        <dbReference type="EMBL" id="KAH0540749.1"/>
    </source>
</evidence>
<proteinExistence type="predicted"/>
<dbReference type="Proteomes" id="UP000826195">
    <property type="component" value="Unassembled WGS sequence"/>
</dbReference>
<feature type="compositionally biased region" description="Basic and acidic residues" evidence="1">
    <location>
        <begin position="94"/>
        <end position="110"/>
    </location>
</feature>
<gene>
    <name evidence="3" type="ORF">KQX54_019633</name>
</gene>
<comment type="caution">
    <text evidence="3">The sequence shown here is derived from an EMBL/GenBank/DDBJ whole genome shotgun (WGS) entry which is preliminary data.</text>
</comment>